<gene>
    <name evidence="2" type="ORF">BSR29_02315</name>
</gene>
<dbReference type="AlphaFoldDB" id="A0A1Q5PQN1"/>
<dbReference type="Proteomes" id="UP000186785">
    <property type="component" value="Unassembled WGS sequence"/>
</dbReference>
<reference evidence="2 3" key="1">
    <citation type="submission" date="2016-11" db="EMBL/GenBank/DDBJ databases">
        <title>Actinomyces gypaetusis sp. nov. isolated from the vulture Gypaetus barbatus in Qinghai Tibet Plateau China.</title>
        <authorList>
            <person name="Meng X."/>
        </authorList>
    </citation>
    <scope>NUCLEOTIDE SEQUENCE [LARGE SCALE GENOMIC DNA]</scope>
    <source>
        <strain evidence="2 3">VUL4_2</strain>
    </source>
</reference>
<keyword evidence="1" id="KW-0472">Membrane</keyword>
<keyword evidence="3" id="KW-1185">Reference proteome</keyword>
<organism evidence="2 3">
    <name type="scientific">Boudabousia liubingyangii</name>
    <dbReference type="NCBI Taxonomy" id="1921764"/>
    <lineage>
        <taxon>Bacteria</taxon>
        <taxon>Bacillati</taxon>
        <taxon>Actinomycetota</taxon>
        <taxon>Actinomycetes</taxon>
        <taxon>Actinomycetales</taxon>
        <taxon>Actinomycetaceae</taxon>
        <taxon>Boudabousia</taxon>
    </lineage>
</organism>
<feature type="transmembrane region" description="Helical" evidence="1">
    <location>
        <begin position="20"/>
        <end position="41"/>
    </location>
</feature>
<protein>
    <submittedName>
        <fullName evidence="2">Uncharacterized protein</fullName>
    </submittedName>
</protein>
<name>A0A1Q5PQN1_9ACTO</name>
<proteinExistence type="predicted"/>
<keyword evidence="1" id="KW-1133">Transmembrane helix</keyword>
<dbReference type="RefSeq" id="WP_073708687.1">
    <property type="nucleotide sequence ID" value="NZ_MQSV01000001.1"/>
</dbReference>
<sequence length="144" mass="15908">MKRLKIANSAGSESGRITLLMVALVALIGLLIAGYTVMASLHIQRQNLQAQADLGLIYVLNDPSESSYYQNSGPNLEQMQQKLQSYLARAGSPGSPDSRVEVLNMWSEGRTTNVRMRANLRIPLLSRWLGEYLTAVVESSAQRE</sequence>
<accession>A0A1Q5PQN1</accession>
<dbReference type="STRING" id="1921764.BSR28_00170"/>
<comment type="caution">
    <text evidence="2">The sequence shown here is derived from an EMBL/GenBank/DDBJ whole genome shotgun (WGS) entry which is preliminary data.</text>
</comment>
<evidence type="ECO:0000256" key="1">
    <source>
        <dbReference type="SAM" id="Phobius"/>
    </source>
</evidence>
<evidence type="ECO:0000313" key="2">
    <source>
        <dbReference type="EMBL" id="OKL49803.1"/>
    </source>
</evidence>
<dbReference type="EMBL" id="MQSV01000001">
    <property type="protein sequence ID" value="OKL49803.1"/>
    <property type="molecule type" value="Genomic_DNA"/>
</dbReference>
<keyword evidence="1" id="KW-0812">Transmembrane</keyword>
<evidence type="ECO:0000313" key="3">
    <source>
        <dbReference type="Proteomes" id="UP000186785"/>
    </source>
</evidence>